<feature type="signal peptide" evidence="1">
    <location>
        <begin position="1"/>
        <end position="24"/>
    </location>
</feature>
<protein>
    <recommendedName>
        <fullName evidence="4">Protein kinase domain-containing protein</fullName>
    </recommendedName>
</protein>
<evidence type="ECO:0008006" key="4">
    <source>
        <dbReference type="Google" id="ProtNLM"/>
    </source>
</evidence>
<evidence type="ECO:0000256" key="1">
    <source>
        <dbReference type="SAM" id="SignalP"/>
    </source>
</evidence>
<dbReference type="EMBL" id="KZ991042">
    <property type="protein sequence ID" value="RKP23363.1"/>
    <property type="molecule type" value="Genomic_DNA"/>
</dbReference>
<proteinExistence type="predicted"/>
<keyword evidence="3" id="KW-1185">Reference proteome</keyword>
<organism evidence="2 3">
    <name type="scientific">Syncephalis pseudoplumigaleata</name>
    <dbReference type="NCBI Taxonomy" id="1712513"/>
    <lineage>
        <taxon>Eukaryota</taxon>
        <taxon>Fungi</taxon>
        <taxon>Fungi incertae sedis</taxon>
        <taxon>Zoopagomycota</taxon>
        <taxon>Zoopagomycotina</taxon>
        <taxon>Zoopagomycetes</taxon>
        <taxon>Zoopagales</taxon>
        <taxon>Piptocephalidaceae</taxon>
        <taxon>Syncephalis</taxon>
    </lineage>
</organism>
<feature type="non-terminal residue" evidence="2">
    <location>
        <position position="189"/>
    </location>
</feature>
<gene>
    <name evidence="2" type="ORF">SYNPS1DRAFT_30897</name>
</gene>
<name>A0A4P9YTQ0_9FUNG</name>
<accession>A0A4P9YTQ0</accession>
<evidence type="ECO:0000313" key="2">
    <source>
        <dbReference type="EMBL" id="RKP23363.1"/>
    </source>
</evidence>
<feature type="chain" id="PRO_5020994775" description="Protein kinase domain-containing protein" evidence="1">
    <location>
        <begin position="25"/>
        <end position="189"/>
    </location>
</feature>
<dbReference type="PROSITE" id="PS51257">
    <property type="entry name" value="PROKAR_LIPOPROTEIN"/>
    <property type="match status" value="1"/>
</dbReference>
<dbReference type="Proteomes" id="UP000278143">
    <property type="component" value="Unassembled WGS sequence"/>
</dbReference>
<evidence type="ECO:0000313" key="3">
    <source>
        <dbReference type="Proteomes" id="UP000278143"/>
    </source>
</evidence>
<reference evidence="3" key="1">
    <citation type="journal article" date="2018" name="Nat. Microbiol.">
        <title>Leveraging single-cell genomics to expand the fungal tree of life.</title>
        <authorList>
            <person name="Ahrendt S.R."/>
            <person name="Quandt C.A."/>
            <person name="Ciobanu D."/>
            <person name="Clum A."/>
            <person name="Salamov A."/>
            <person name="Andreopoulos B."/>
            <person name="Cheng J.F."/>
            <person name="Woyke T."/>
            <person name="Pelin A."/>
            <person name="Henrissat B."/>
            <person name="Reynolds N.K."/>
            <person name="Benny G.L."/>
            <person name="Smith M.E."/>
            <person name="James T.Y."/>
            <person name="Grigoriev I.V."/>
        </authorList>
    </citation>
    <scope>NUCLEOTIDE SEQUENCE [LARGE SCALE GENOMIC DNA]</scope>
    <source>
        <strain evidence="3">Benny S71-1</strain>
    </source>
</reference>
<keyword evidence="1" id="KW-0732">Signal</keyword>
<sequence>MMLLSRFGATFGLVAIACVQRATSSFVFNPTNDDNIPPVPITLPYNEDRPFGLPNLKIMAPFRQGRYSVLGIGTYDGKPSIIKCSRHKDFKREISINEQIDAAKQADPEGGKHFVAMPHSFDITTPPSTPQDNKRFSFQLRPKFLSPPLGQCMVMDYVESLTLSVHLRNIRTRTKKEIAIFNVFYQILE</sequence>
<dbReference type="AlphaFoldDB" id="A0A4P9YTQ0"/>